<dbReference type="PANTHER" id="PTHR32305">
    <property type="match status" value="1"/>
</dbReference>
<dbReference type="Proteomes" id="UP000218439">
    <property type="component" value="Unassembled WGS sequence"/>
</dbReference>
<dbReference type="AlphaFoldDB" id="A0A2A2AN52"/>
<dbReference type="EMBL" id="NSJE01000060">
    <property type="protein sequence ID" value="PAT39049.1"/>
    <property type="molecule type" value="Genomic_DNA"/>
</dbReference>
<name>A0A2A2AN52_9BURK</name>
<dbReference type="Pfam" id="PF25023">
    <property type="entry name" value="TEN_YD-shell"/>
    <property type="match status" value="1"/>
</dbReference>
<dbReference type="Gene3D" id="2.180.10.10">
    <property type="entry name" value="RHS repeat-associated core"/>
    <property type="match status" value="1"/>
</dbReference>
<dbReference type="NCBIfam" id="TIGR03696">
    <property type="entry name" value="Rhs_assc_core"/>
    <property type="match status" value="1"/>
</dbReference>
<keyword evidence="1" id="KW-0677">Repeat</keyword>
<accession>A0A2A2AN52</accession>
<evidence type="ECO:0000259" key="2">
    <source>
        <dbReference type="Pfam" id="PF25023"/>
    </source>
</evidence>
<evidence type="ECO:0000313" key="3">
    <source>
        <dbReference type="EMBL" id="PAT39049.1"/>
    </source>
</evidence>
<gene>
    <name evidence="3" type="ORF">CK621_14990</name>
</gene>
<evidence type="ECO:0000313" key="4">
    <source>
        <dbReference type="Proteomes" id="UP000218439"/>
    </source>
</evidence>
<organism evidence="3 4">
    <name type="scientific">Vandammella animalimorsus</name>
    <dbReference type="NCBI Taxonomy" id="2029117"/>
    <lineage>
        <taxon>Bacteria</taxon>
        <taxon>Pseudomonadati</taxon>
        <taxon>Pseudomonadota</taxon>
        <taxon>Betaproteobacteria</taxon>
        <taxon>Burkholderiales</taxon>
        <taxon>Comamonadaceae</taxon>
        <taxon>Vandammella</taxon>
    </lineage>
</organism>
<reference evidence="3 4" key="1">
    <citation type="submission" date="2017-08" db="EMBL/GenBank/DDBJ databases">
        <title>WGS of Clinical strains of the CDC Group NO-1 linked to zoonotic infections in humans.</title>
        <authorList>
            <person name="Bernier A.-M."/>
            <person name="Bernard K."/>
        </authorList>
    </citation>
    <scope>NUCLEOTIDE SEQUENCE [LARGE SCALE GENOMIC DNA]</scope>
    <source>
        <strain evidence="3 4">NML120219</strain>
    </source>
</reference>
<sequence length="422" mass="46588">NNKTAYSWNSDNRLIKVEQTAAGSTTKTTTYGYDPQGRRIKKLVQQGTSKTETHYSLDSERPYHEVAVESTRVNTQPWTHKTYVHTPGGVGELISQSDGATTKQIYADAQGTTRLIADGNTSQSYSFDAFGNWLEGDSLDNAPTHLYTGERYDADTGLIYLRARDYDPHTGRFISMDEHPGDQRIPLTLNKYLYANADPVNHVDPSGNFGIGGVGAAMGSMANLASIAARTLSIYNRVDSLIDLVQFVLSVRDMVGAATNMADLFAEIKKDPYGGSACYKGASYCLDLAEAIEQFAWNSTRAIAIATPDWGVQMAKPSYFVQRFVISMPTFNVAVPKADIPTGLRVKFKGKKVPVVLQFGNDRRAMGALMGIGVEDSKRRFMYRMDHHTPEPGHGGAAGMKANELAYWVDGSYHHHVMRWNQ</sequence>
<evidence type="ECO:0000256" key="1">
    <source>
        <dbReference type="ARBA" id="ARBA00022737"/>
    </source>
</evidence>
<dbReference type="InterPro" id="IPR050708">
    <property type="entry name" value="T6SS_VgrG/RHS"/>
</dbReference>
<feature type="domain" description="Teneurin-like YD-shell" evidence="2">
    <location>
        <begin position="2"/>
        <end position="200"/>
    </location>
</feature>
<protein>
    <recommendedName>
        <fullName evidence="2">Teneurin-like YD-shell domain-containing protein</fullName>
    </recommendedName>
</protein>
<dbReference type="InterPro" id="IPR056823">
    <property type="entry name" value="TEN-like_YD-shell"/>
</dbReference>
<comment type="caution">
    <text evidence="3">The sequence shown here is derived from an EMBL/GenBank/DDBJ whole genome shotgun (WGS) entry which is preliminary data.</text>
</comment>
<dbReference type="PANTHER" id="PTHR32305:SF15">
    <property type="entry name" value="PROTEIN RHSA-RELATED"/>
    <property type="match status" value="1"/>
</dbReference>
<proteinExistence type="predicted"/>
<feature type="non-terminal residue" evidence="3">
    <location>
        <position position="1"/>
    </location>
</feature>
<dbReference type="RefSeq" id="WP_143326955.1">
    <property type="nucleotide sequence ID" value="NZ_NSJE01000060.1"/>
</dbReference>
<dbReference type="InterPro" id="IPR022385">
    <property type="entry name" value="Rhs_assc_core"/>
</dbReference>